<dbReference type="Gene3D" id="3.30.565.10">
    <property type="entry name" value="Histidine kinase-like ATPase, C-terminal domain"/>
    <property type="match status" value="1"/>
</dbReference>
<dbReference type="InterPro" id="IPR036890">
    <property type="entry name" value="HATPase_C_sf"/>
</dbReference>
<keyword evidence="4" id="KW-0808">Transferase</keyword>
<keyword evidence="6" id="KW-0418">Kinase</keyword>
<evidence type="ECO:0000313" key="10">
    <source>
        <dbReference type="Proteomes" id="UP000266005"/>
    </source>
</evidence>
<keyword evidence="5" id="KW-0547">Nucleotide-binding</keyword>
<dbReference type="SUPFAM" id="SSF63829">
    <property type="entry name" value="Calcium-dependent phosphotriesterase"/>
    <property type="match status" value="3"/>
</dbReference>
<evidence type="ECO:0000256" key="4">
    <source>
        <dbReference type="ARBA" id="ARBA00022679"/>
    </source>
</evidence>
<organism evidence="9 10">
    <name type="scientific">Pontibacter oryzae</name>
    <dbReference type="NCBI Taxonomy" id="2304593"/>
    <lineage>
        <taxon>Bacteria</taxon>
        <taxon>Pseudomonadati</taxon>
        <taxon>Bacteroidota</taxon>
        <taxon>Cytophagia</taxon>
        <taxon>Cytophagales</taxon>
        <taxon>Hymenobacteraceae</taxon>
        <taxon>Pontibacter</taxon>
    </lineage>
</organism>
<proteinExistence type="predicted"/>
<dbReference type="InterPro" id="IPR003594">
    <property type="entry name" value="HATPase_dom"/>
</dbReference>
<dbReference type="InterPro" id="IPR011123">
    <property type="entry name" value="Y_Y_Y"/>
</dbReference>
<dbReference type="Pfam" id="PF07568">
    <property type="entry name" value="HisKA_2"/>
    <property type="match status" value="1"/>
</dbReference>
<evidence type="ECO:0000256" key="3">
    <source>
        <dbReference type="ARBA" id="ARBA00022553"/>
    </source>
</evidence>
<comment type="caution">
    <text evidence="9">The sequence shown here is derived from an EMBL/GenBank/DDBJ whole genome shotgun (WGS) entry which is preliminary data.</text>
</comment>
<dbReference type="Gene3D" id="2.130.10.10">
    <property type="entry name" value="YVTN repeat-like/Quinoprotein amine dehydrogenase"/>
    <property type="match status" value="3"/>
</dbReference>
<evidence type="ECO:0000256" key="2">
    <source>
        <dbReference type="ARBA" id="ARBA00012438"/>
    </source>
</evidence>
<comment type="catalytic activity">
    <reaction evidence="1">
        <text>ATP + protein L-histidine = ADP + protein N-phospho-L-histidine.</text>
        <dbReference type="EC" id="2.7.13.3"/>
    </reaction>
</comment>
<dbReference type="AlphaFoldDB" id="A0A399S225"/>
<dbReference type="InterPro" id="IPR013783">
    <property type="entry name" value="Ig-like_fold"/>
</dbReference>
<dbReference type="InterPro" id="IPR011110">
    <property type="entry name" value="Reg_prop"/>
</dbReference>
<dbReference type="EMBL" id="QWGE01000004">
    <property type="protein sequence ID" value="RIJ36744.1"/>
    <property type="molecule type" value="Genomic_DNA"/>
</dbReference>
<evidence type="ECO:0000259" key="8">
    <source>
        <dbReference type="PROSITE" id="PS50109"/>
    </source>
</evidence>
<dbReference type="Pfam" id="PF07494">
    <property type="entry name" value="Reg_prop"/>
    <property type="match status" value="5"/>
</dbReference>
<evidence type="ECO:0000313" key="9">
    <source>
        <dbReference type="EMBL" id="RIJ36744.1"/>
    </source>
</evidence>
<feature type="domain" description="Histidine kinase" evidence="8">
    <location>
        <begin position="796"/>
        <end position="992"/>
    </location>
</feature>
<protein>
    <recommendedName>
        <fullName evidence="2">histidine kinase</fullName>
        <ecNumber evidence="2">2.7.13.3</ecNumber>
    </recommendedName>
</protein>
<dbReference type="Gene3D" id="2.60.40.10">
    <property type="entry name" value="Immunoglobulins"/>
    <property type="match status" value="1"/>
</dbReference>
<dbReference type="EC" id="2.7.13.3" evidence="2"/>
<dbReference type="SMART" id="SM00387">
    <property type="entry name" value="HATPase_c"/>
    <property type="match status" value="1"/>
</dbReference>
<dbReference type="PROSITE" id="PS50109">
    <property type="entry name" value="HIS_KIN"/>
    <property type="match status" value="1"/>
</dbReference>
<keyword evidence="10" id="KW-1185">Reference proteome</keyword>
<keyword evidence="7" id="KW-0067">ATP-binding</keyword>
<dbReference type="Proteomes" id="UP000266005">
    <property type="component" value="Unassembled WGS sequence"/>
</dbReference>
<dbReference type="PANTHER" id="PTHR41523:SF8">
    <property type="entry name" value="ETHYLENE RESPONSE SENSOR PROTEIN"/>
    <property type="match status" value="1"/>
</dbReference>
<dbReference type="InterPro" id="IPR005467">
    <property type="entry name" value="His_kinase_dom"/>
</dbReference>
<dbReference type="GO" id="GO:0004673">
    <property type="term" value="F:protein histidine kinase activity"/>
    <property type="evidence" value="ECO:0007669"/>
    <property type="project" value="UniProtKB-EC"/>
</dbReference>
<dbReference type="SUPFAM" id="SSF55874">
    <property type="entry name" value="ATPase domain of HSP90 chaperone/DNA topoisomerase II/histidine kinase"/>
    <property type="match status" value="1"/>
</dbReference>
<evidence type="ECO:0000256" key="7">
    <source>
        <dbReference type="ARBA" id="ARBA00022840"/>
    </source>
</evidence>
<sequence length="992" mass="111774">MYSMRLLILLCLVLVNLPLPAQQYNIRSWAMEQGLPQGQVVAIQQDAKGYLWLATRGGLSRFNGIEFKTYTKSDGLGSNNIATLFLDSRQRLWIGTSDAGLVQHNGVSFKKYGRKQGLEASTVTAIAEDKTGKLWLATDNGIYTLVKNQLLKYTSLPAISYTAIATSNYGEIWIGSERNGLYVINGTQTENFTTANSPLPSDHVTALLIGKDEEVWIGTELGLALADNRSVSKVTLPKSLNHSHISSLTQDHYQNLWIGLHRNGLLKYSQGTFTRLTRNNGLRTNRIAALATDTEGNLWIGTSGYGLQQYKAPWFIKYSDFPDYTEPRITAIAQTDSSHIWLGTDEGALAKLKHGIPSWLPSRPWPDGTTIYSFLPENKGSLWVNTSNGIWHIRGDSNTHYTFADALSAIDVYNAAQGRQGQLYFATSKGVAVLQDGKLSLLPYTGGKLHAHTVKRDSKRNIWVGTEEGVFLIENGKLTRPRQLKDLNPPDIRSITEDKSGNLYFAAYNTGILVLQNDQPTLYTSDDGLPSESVKVLQADSAGNLWVSTNNDLLKIRLPFLQKEGMLTYRSYASSNGFKDLEVCDNAILPTKDGVVWFGTTKGLTKYLPSLDRRNKVYPNLVLKDVMLYAKPTNWEELGFTPDSMTGLPENLHLSHSQNYLAFNFHGICLSGPDMVKYKYRLVGHETEWSPVTSRTFTSYANLTPGTYTFELMAQNNDGYWTPQPLTYTFSIVPPIWRREWFVGLLLVLVAGSVLSIVRLREKNLVEMNTLLEMKVNHRTRLLERKNKEKEILLQEIHHRVKNNLQIVISLLNLQARHVADPLAKEMMQALRSRVRSMSLLHERLYRYDSLENIDLEEYFLEICESLYASYGVSMSRIALELDVPNIKLDIDSAITLGLIVNELVSNTLKYAFQEDEQGVLRIELVKHDEVQYTLTVSDNGHGLPEDFYQKQQQGQSFGLKLVQSLSKKLDGNIRFFNKNGTKSILYFVLPS</sequence>
<dbReference type="Gene3D" id="3.30.450.20">
    <property type="entry name" value="PAS domain"/>
    <property type="match status" value="1"/>
</dbReference>
<evidence type="ECO:0000256" key="6">
    <source>
        <dbReference type="ARBA" id="ARBA00022777"/>
    </source>
</evidence>
<keyword evidence="3" id="KW-0597">Phosphoprotein</keyword>
<evidence type="ECO:0000256" key="5">
    <source>
        <dbReference type="ARBA" id="ARBA00022741"/>
    </source>
</evidence>
<accession>A0A399S225</accession>
<dbReference type="Pfam" id="PF02518">
    <property type="entry name" value="HATPase_c"/>
    <property type="match status" value="1"/>
</dbReference>
<reference evidence="10" key="1">
    <citation type="submission" date="2018-08" db="EMBL/GenBank/DDBJ databases">
        <title>Mucilaginibacter sp. MYSH2.</title>
        <authorList>
            <person name="Seo T."/>
        </authorList>
    </citation>
    <scope>NUCLEOTIDE SEQUENCE [LARGE SCALE GENOMIC DNA]</scope>
    <source>
        <strain evidence="10">KIRAN</strain>
    </source>
</reference>
<dbReference type="Pfam" id="PF07495">
    <property type="entry name" value="Y_Y_Y"/>
    <property type="match status" value="1"/>
</dbReference>
<dbReference type="PANTHER" id="PTHR41523">
    <property type="entry name" value="TWO-COMPONENT SYSTEM SENSOR PROTEIN"/>
    <property type="match status" value="1"/>
</dbReference>
<gene>
    <name evidence="9" type="ORF">D1627_12970</name>
</gene>
<evidence type="ECO:0000256" key="1">
    <source>
        <dbReference type="ARBA" id="ARBA00000085"/>
    </source>
</evidence>
<dbReference type="GO" id="GO:0005524">
    <property type="term" value="F:ATP binding"/>
    <property type="evidence" value="ECO:0007669"/>
    <property type="project" value="UniProtKB-KW"/>
</dbReference>
<dbReference type="InterPro" id="IPR015943">
    <property type="entry name" value="WD40/YVTN_repeat-like_dom_sf"/>
</dbReference>
<name>A0A399S225_9BACT</name>
<dbReference type="InterPro" id="IPR011495">
    <property type="entry name" value="Sig_transdc_His_kin_sub2_dim/P"/>
</dbReference>